<comment type="cofactor">
    <cofactor evidence="15 17">
        <name>[4Fe-4S] cluster</name>
        <dbReference type="ChEBI" id="CHEBI:49883"/>
    </cofactor>
    <text evidence="15 17">Binds 1 [4Fe-4S] cluster. The cluster is coordinated with 3 cysteines and an exchangeable S-adenosyl-L-methionine.</text>
</comment>
<dbReference type="Gene3D" id="1.10.10.920">
    <property type="match status" value="1"/>
</dbReference>
<dbReference type="Gene3D" id="3.80.30.20">
    <property type="entry name" value="tm_1862 like domain"/>
    <property type="match status" value="1"/>
</dbReference>
<feature type="binding site" evidence="16">
    <location>
        <position position="250"/>
    </location>
    <ligand>
        <name>S-adenosyl-L-methionine</name>
        <dbReference type="ChEBI" id="CHEBI:59789"/>
        <label>2</label>
    </ligand>
</feature>
<sequence>MTPANKWYVPWDDALIRQYDVTAPRYTSYPTAAQFQLLAPKKVQEHLDRQRPVTDPLSLYLHIPFCQHICFYCACNKIATKDRSRADGYLDMIEREMALQARNFGHRPISQLHLGGGTPTFLSNGQMTRLLDLVAVYFDWDPVNQPGEFSIELDPRETSDEMLQLLRRRDFNRLSFGVQDFDPRTQVAINRVQSFELVQHKVAAARDLGFNSISFDLICGLPHQTSASFARTWEQTLSLSPERISLYNYAHLPDRFKPQRRIDPASMPSADTKLHILRDSIELLQQAGYLYVGMDHFAKPSDALATALQEGSLQRNFQGYSTKAETDMLALGVSSISQIDGVYLQNHHDVETYDALLGQSQLAINRGVFLTADDKVRQWIIGQLACQGRLSLTEVSARFDIDAPTYFRHAWAELGKLVEHELVTIDVDLVTIRPLGRLLLRPILVTFDAYFRPGTADRFSKVL</sequence>
<dbReference type="GO" id="GO:0051539">
    <property type="term" value="F:4 iron, 4 sulfur cluster binding"/>
    <property type="evidence" value="ECO:0007669"/>
    <property type="project" value="UniProtKB-KW"/>
</dbReference>
<evidence type="ECO:0000313" key="19">
    <source>
        <dbReference type="EMBL" id="ATX77829.1"/>
    </source>
</evidence>
<dbReference type="PIRSF" id="PIRSF000167">
    <property type="entry name" value="HemN"/>
    <property type="match status" value="1"/>
</dbReference>
<protein>
    <recommendedName>
        <fullName evidence="15">Coproporphyrinogen-III oxidase</fullName>
        <ecNumber evidence="15">1.3.98.3</ecNumber>
    </recommendedName>
</protein>
<feature type="binding site" evidence="16">
    <location>
        <begin position="117"/>
        <end position="118"/>
    </location>
    <ligand>
        <name>S-adenosyl-L-methionine</name>
        <dbReference type="ChEBI" id="CHEBI:59789"/>
        <label>2</label>
    </ligand>
</feature>
<proteinExistence type="inferred from homology"/>
<dbReference type="InterPro" id="IPR023404">
    <property type="entry name" value="rSAM_horseshoe"/>
</dbReference>
<dbReference type="PROSITE" id="PS51918">
    <property type="entry name" value="RADICAL_SAM"/>
    <property type="match status" value="1"/>
</dbReference>
<dbReference type="EMBL" id="CP011797">
    <property type="protein sequence ID" value="ATX77829.1"/>
    <property type="molecule type" value="Genomic_DNA"/>
</dbReference>
<gene>
    <name evidence="19" type="ORF">REIFOR_02706</name>
</gene>
<dbReference type="SFLD" id="SFLDS00029">
    <property type="entry name" value="Radical_SAM"/>
    <property type="match status" value="1"/>
</dbReference>
<feature type="binding site" evidence="16">
    <location>
        <position position="216"/>
    </location>
    <ligand>
        <name>S-adenosyl-L-methionine</name>
        <dbReference type="ChEBI" id="CHEBI:59789"/>
        <label>2</label>
    </ligand>
</feature>
<dbReference type="AlphaFoldDB" id="A0A2K8KUR1"/>
<keyword evidence="11 15" id="KW-0411">Iron-sulfur</keyword>
<keyword evidence="7 15" id="KW-0949">S-adenosyl-L-methionine</keyword>
<comment type="subcellular location">
    <subcellularLocation>
        <location evidence="1 15">Cytoplasm</location>
    </subcellularLocation>
</comment>
<dbReference type="InterPro" id="IPR006638">
    <property type="entry name" value="Elp3/MiaA/NifB-like_rSAM"/>
</dbReference>
<keyword evidence="10 15" id="KW-0408">Iron</keyword>
<feature type="binding site" evidence="16">
    <location>
        <position position="116"/>
    </location>
    <ligand>
        <name>S-adenosyl-L-methionine</name>
        <dbReference type="ChEBI" id="CHEBI:59789"/>
        <label>1</label>
    </ligand>
</feature>
<evidence type="ECO:0000256" key="15">
    <source>
        <dbReference type="PIRNR" id="PIRNR000167"/>
    </source>
</evidence>
<dbReference type="NCBIfam" id="TIGR00538">
    <property type="entry name" value="hemN"/>
    <property type="match status" value="1"/>
</dbReference>
<dbReference type="InterPro" id="IPR058240">
    <property type="entry name" value="rSAM_sf"/>
</dbReference>
<evidence type="ECO:0000313" key="20">
    <source>
        <dbReference type="Proteomes" id="UP000229757"/>
    </source>
</evidence>
<feature type="binding site" evidence="16">
    <location>
        <position position="191"/>
    </location>
    <ligand>
        <name>S-adenosyl-L-methionine</name>
        <dbReference type="ChEBI" id="CHEBI:59789"/>
        <label>2</label>
    </ligand>
</feature>
<evidence type="ECO:0000256" key="17">
    <source>
        <dbReference type="PIRSR" id="PIRSR000167-2"/>
    </source>
</evidence>
<dbReference type="Proteomes" id="UP000229757">
    <property type="component" value="Chromosome"/>
</dbReference>
<comment type="pathway">
    <text evidence="2 15">Porphyrin-containing compound metabolism; protoporphyrin-IX biosynthesis; protoporphyrinogen-IX from coproporphyrinogen-III (AdoMet route): step 1/1.</text>
</comment>
<evidence type="ECO:0000256" key="12">
    <source>
        <dbReference type="ARBA" id="ARBA00023244"/>
    </source>
</evidence>
<evidence type="ECO:0000256" key="7">
    <source>
        <dbReference type="ARBA" id="ARBA00022691"/>
    </source>
</evidence>
<evidence type="ECO:0000256" key="14">
    <source>
        <dbReference type="ARBA" id="ARBA00048321"/>
    </source>
</evidence>
<dbReference type="PANTHER" id="PTHR13932:SF6">
    <property type="entry name" value="OXYGEN-INDEPENDENT COPROPORPHYRINOGEN III OXIDASE"/>
    <property type="match status" value="1"/>
</dbReference>
<evidence type="ECO:0000256" key="11">
    <source>
        <dbReference type="ARBA" id="ARBA00023014"/>
    </source>
</evidence>
<evidence type="ECO:0000256" key="8">
    <source>
        <dbReference type="ARBA" id="ARBA00022723"/>
    </source>
</evidence>
<dbReference type="OrthoDB" id="9808022at2"/>
<comment type="function">
    <text evidence="13">Involved in the heme biosynthesis. Catalyzes the anaerobic oxidative decarboxylation of propionate groups of rings A and B of coproporphyrinogen III to yield the vinyl groups in protoporphyrinogen IX.</text>
</comment>
<dbReference type="InterPro" id="IPR004558">
    <property type="entry name" value="Coprogen_oxidase_HemN"/>
</dbReference>
<feature type="domain" description="Radical SAM core" evidence="18">
    <location>
        <begin position="51"/>
        <end position="287"/>
    </location>
</feature>
<dbReference type="SFLD" id="SFLDG01065">
    <property type="entry name" value="anaerobic_coproporphyrinogen-I"/>
    <property type="match status" value="1"/>
</dbReference>
<evidence type="ECO:0000256" key="5">
    <source>
        <dbReference type="ARBA" id="ARBA00022485"/>
    </source>
</evidence>
<evidence type="ECO:0000256" key="6">
    <source>
        <dbReference type="ARBA" id="ARBA00022490"/>
    </source>
</evidence>
<dbReference type="RefSeq" id="WP_100258055.1">
    <property type="nucleotide sequence ID" value="NZ_CP011797.1"/>
</dbReference>
<dbReference type="InterPro" id="IPR007197">
    <property type="entry name" value="rSAM"/>
</dbReference>
<dbReference type="GO" id="GO:0046872">
    <property type="term" value="F:metal ion binding"/>
    <property type="evidence" value="ECO:0007669"/>
    <property type="project" value="UniProtKB-KW"/>
</dbReference>
<keyword evidence="9 15" id="KW-0560">Oxidoreductase</keyword>
<dbReference type="GO" id="GO:0004109">
    <property type="term" value="F:coproporphyrinogen oxidase activity"/>
    <property type="evidence" value="ECO:0007669"/>
    <property type="project" value="InterPro"/>
</dbReference>
<evidence type="ECO:0000256" key="16">
    <source>
        <dbReference type="PIRSR" id="PIRSR000167-1"/>
    </source>
</evidence>
<evidence type="ECO:0000256" key="4">
    <source>
        <dbReference type="ARBA" id="ARBA00011245"/>
    </source>
</evidence>
<dbReference type="SUPFAM" id="SSF102114">
    <property type="entry name" value="Radical SAM enzymes"/>
    <property type="match status" value="1"/>
</dbReference>
<keyword evidence="8 15" id="KW-0479">Metal-binding</keyword>
<dbReference type="GO" id="GO:0051989">
    <property type="term" value="F:coproporphyrinogen dehydrogenase activity"/>
    <property type="evidence" value="ECO:0007669"/>
    <property type="project" value="UniProtKB-EC"/>
</dbReference>
<keyword evidence="20" id="KW-1185">Reference proteome</keyword>
<feature type="binding site" evidence="16">
    <location>
        <position position="179"/>
    </location>
    <ligand>
        <name>S-adenosyl-L-methionine</name>
        <dbReference type="ChEBI" id="CHEBI:59789"/>
        <label>2</label>
    </ligand>
</feature>
<feature type="binding site" evidence="16">
    <location>
        <position position="152"/>
    </location>
    <ligand>
        <name>S-adenosyl-L-methionine</name>
        <dbReference type="ChEBI" id="CHEBI:59789"/>
        <label>1</label>
    </ligand>
</feature>
<dbReference type="EC" id="1.3.98.3" evidence="15"/>
<comment type="catalytic activity">
    <reaction evidence="14 15">
        <text>coproporphyrinogen III + 2 S-adenosyl-L-methionine = protoporphyrinogen IX + 2 5'-deoxyadenosine + 2 L-methionine + 2 CO2</text>
        <dbReference type="Rhea" id="RHEA:15425"/>
        <dbReference type="ChEBI" id="CHEBI:16526"/>
        <dbReference type="ChEBI" id="CHEBI:17319"/>
        <dbReference type="ChEBI" id="CHEBI:57307"/>
        <dbReference type="ChEBI" id="CHEBI:57309"/>
        <dbReference type="ChEBI" id="CHEBI:57844"/>
        <dbReference type="ChEBI" id="CHEBI:59789"/>
        <dbReference type="EC" id="1.3.98.3"/>
    </reaction>
</comment>
<feature type="binding site" evidence="17">
    <location>
        <position position="73"/>
    </location>
    <ligand>
        <name>[4Fe-4S] cluster</name>
        <dbReference type="ChEBI" id="CHEBI:49883"/>
        <note>4Fe-4S-S-AdoMet</note>
    </ligand>
</feature>
<feature type="binding site" evidence="17">
    <location>
        <position position="70"/>
    </location>
    <ligand>
        <name>[4Fe-4S] cluster</name>
        <dbReference type="ChEBI" id="CHEBI:49883"/>
        <note>4Fe-4S-S-AdoMet</note>
    </ligand>
</feature>
<dbReference type="InterPro" id="IPR034505">
    <property type="entry name" value="Coproporphyrinogen-III_oxidase"/>
</dbReference>
<evidence type="ECO:0000256" key="9">
    <source>
        <dbReference type="ARBA" id="ARBA00023002"/>
    </source>
</evidence>
<evidence type="ECO:0000256" key="2">
    <source>
        <dbReference type="ARBA" id="ARBA00004785"/>
    </source>
</evidence>
<comment type="subunit">
    <text evidence="4">Monomer.</text>
</comment>
<dbReference type="GO" id="GO:0005737">
    <property type="term" value="C:cytoplasm"/>
    <property type="evidence" value="ECO:0007669"/>
    <property type="project" value="UniProtKB-SubCell"/>
</dbReference>
<evidence type="ECO:0000256" key="1">
    <source>
        <dbReference type="ARBA" id="ARBA00004496"/>
    </source>
</evidence>
<evidence type="ECO:0000259" key="18">
    <source>
        <dbReference type="PROSITE" id="PS51918"/>
    </source>
</evidence>
<dbReference type="KEGG" id="rfo:REIFOR_02706"/>
<evidence type="ECO:0000256" key="10">
    <source>
        <dbReference type="ARBA" id="ARBA00023004"/>
    </source>
</evidence>
<feature type="binding site" evidence="16">
    <location>
        <position position="60"/>
    </location>
    <ligand>
        <name>S-adenosyl-L-methionine</name>
        <dbReference type="ChEBI" id="CHEBI:59789"/>
        <label>1</label>
    </ligand>
</feature>
<organism evidence="19 20">
    <name type="scientific">Reinekea forsetii</name>
    <dbReference type="NCBI Taxonomy" id="1336806"/>
    <lineage>
        <taxon>Bacteria</taxon>
        <taxon>Pseudomonadati</taxon>
        <taxon>Pseudomonadota</taxon>
        <taxon>Gammaproteobacteria</taxon>
        <taxon>Oceanospirillales</taxon>
        <taxon>Saccharospirillaceae</taxon>
        <taxon>Reinekea</taxon>
    </lineage>
</organism>
<accession>A0A2K8KUR1</accession>
<dbReference type="Pfam" id="PF04055">
    <property type="entry name" value="Radical_SAM"/>
    <property type="match status" value="1"/>
</dbReference>
<dbReference type="CDD" id="cd01335">
    <property type="entry name" value="Radical_SAM"/>
    <property type="match status" value="1"/>
</dbReference>
<feature type="binding site" evidence="16">
    <location>
        <begin position="72"/>
        <end position="74"/>
    </location>
    <ligand>
        <name>S-adenosyl-L-methionine</name>
        <dbReference type="ChEBI" id="CHEBI:59789"/>
        <label>2</label>
    </ligand>
</feature>
<reference evidence="19 20" key="1">
    <citation type="journal article" date="2017" name="Environ. Microbiol.">
        <title>Genomic and physiological analyses of 'Reinekea forsetii' reveal a versatile opportunistic lifestyle during spring algae blooms.</title>
        <authorList>
            <person name="Avci B."/>
            <person name="Hahnke R.L."/>
            <person name="Chafee M."/>
            <person name="Fischer T."/>
            <person name="Gruber-Vodicka H."/>
            <person name="Tegetmeyer H.E."/>
            <person name="Harder J."/>
            <person name="Fuchs B.M."/>
            <person name="Amann R.I."/>
            <person name="Teeling H."/>
        </authorList>
    </citation>
    <scope>NUCLEOTIDE SEQUENCE [LARGE SCALE GENOMIC DNA]</scope>
    <source>
        <strain evidence="19 20">Hel1_31_D35</strain>
    </source>
</reference>
<dbReference type="PANTHER" id="PTHR13932">
    <property type="entry name" value="COPROPORPHYRINIGEN III OXIDASE"/>
    <property type="match status" value="1"/>
</dbReference>
<keyword evidence="12 15" id="KW-0627">Porphyrin biosynthesis</keyword>
<evidence type="ECO:0000256" key="3">
    <source>
        <dbReference type="ARBA" id="ARBA00005493"/>
    </source>
</evidence>
<keyword evidence="5 15" id="KW-0004">4Fe-4S</keyword>
<dbReference type="SFLD" id="SFLDG01082">
    <property type="entry name" value="B12-binding_domain_containing"/>
    <property type="match status" value="1"/>
</dbReference>
<dbReference type="SMART" id="SM00729">
    <property type="entry name" value="Elp3"/>
    <property type="match status" value="1"/>
</dbReference>
<keyword evidence="6 15" id="KW-0963">Cytoplasm</keyword>
<comment type="similarity">
    <text evidence="3 15">Belongs to the anaerobic coproporphyrinogen-III oxidase family.</text>
</comment>
<name>A0A2K8KUR1_9GAMM</name>
<dbReference type="GO" id="GO:0006782">
    <property type="term" value="P:protoporphyrinogen IX biosynthetic process"/>
    <property type="evidence" value="ECO:0007669"/>
    <property type="project" value="UniProtKB-UniPathway"/>
</dbReference>
<feature type="binding site" evidence="17">
    <location>
        <position position="66"/>
    </location>
    <ligand>
        <name>[4Fe-4S] cluster</name>
        <dbReference type="ChEBI" id="CHEBI:49883"/>
        <note>4Fe-4S-S-AdoMet</note>
    </ligand>
</feature>
<feature type="binding site" evidence="16">
    <location>
        <position position="336"/>
    </location>
    <ligand>
        <name>S-adenosyl-L-methionine</name>
        <dbReference type="ChEBI" id="CHEBI:59789"/>
        <label>1</label>
    </ligand>
</feature>
<dbReference type="UniPathway" id="UPA00251">
    <property type="reaction ID" value="UER00323"/>
</dbReference>
<evidence type="ECO:0000256" key="13">
    <source>
        <dbReference type="ARBA" id="ARBA00024295"/>
    </source>
</evidence>